<organism evidence="1 2">
    <name type="scientific">Amanita muscaria (strain Koide BX008)</name>
    <dbReference type="NCBI Taxonomy" id="946122"/>
    <lineage>
        <taxon>Eukaryota</taxon>
        <taxon>Fungi</taxon>
        <taxon>Dikarya</taxon>
        <taxon>Basidiomycota</taxon>
        <taxon>Agaricomycotina</taxon>
        <taxon>Agaricomycetes</taxon>
        <taxon>Agaricomycetidae</taxon>
        <taxon>Agaricales</taxon>
        <taxon>Pluteineae</taxon>
        <taxon>Amanitaceae</taxon>
        <taxon>Amanita</taxon>
    </lineage>
</organism>
<reference evidence="1 2" key="1">
    <citation type="submission" date="2014-04" db="EMBL/GenBank/DDBJ databases">
        <title>Evolutionary Origins and Diversification of the Mycorrhizal Mutualists.</title>
        <authorList>
            <consortium name="DOE Joint Genome Institute"/>
            <consortium name="Mycorrhizal Genomics Consortium"/>
            <person name="Kohler A."/>
            <person name="Kuo A."/>
            <person name="Nagy L.G."/>
            <person name="Floudas D."/>
            <person name="Copeland A."/>
            <person name="Barry K.W."/>
            <person name="Cichocki N."/>
            <person name="Veneault-Fourrey C."/>
            <person name="LaButti K."/>
            <person name="Lindquist E.A."/>
            <person name="Lipzen A."/>
            <person name="Lundell T."/>
            <person name="Morin E."/>
            <person name="Murat C."/>
            <person name="Riley R."/>
            <person name="Ohm R."/>
            <person name="Sun H."/>
            <person name="Tunlid A."/>
            <person name="Henrissat B."/>
            <person name="Grigoriev I.V."/>
            <person name="Hibbett D.S."/>
            <person name="Martin F."/>
        </authorList>
    </citation>
    <scope>NUCLEOTIDE SEQUENCE [LARGE SCALE GENOMIC DNA]</scope>
    <source>
        <strain evidence="1 2">Koide BX008</strain>
    </source>
</reference>
<evidence type="ECO:0000313" key="1">
    <source>
        <dbReference type="EMBL" id="KIL59231.1"/>
    </source>
</evidence>
<dbReference type="InParanoid" id="A0A0C2WR61"/>
<evidence type="ECO:0008006" key="3">
    <source>
        <dbReference type="Google" id="ProtNLM"/>
    </source>
</evidence>
<evidence type="ECO:0000313" key="2">
    <source>
        <dbReference type="Proteomes" id="UP000054549"/>
    </source>
</evidence>
<protein>
    <recommendedName>
        <fullName evidence="3">Protein kinase domain-containing protein</fullName>
    </recommendedName>
</protein>
<dbReference type="EMBL" id="KN818319">
    <property type="protein sequence ID" value="KIL59231.1"/>
    <property type="molecule type" value="Genomic_DNA"/>
</dbReference>
<dbReference type="AlphaFoldDB" id="A0A0C2WR61"/>
<gene>
    <name evidence="1" type="ORF">M378DRAFT_14939</name>
</gene>
<keyword evidence="2" id="KW-1185">Reference proteome</keyword>
<proteinExistence type="predicted"/>
<dbReference type="InterPro" id="IPR011009">
    <property type="entry name" value="Kinase-like_dom_sf"/>
</dbReference>
<dbReference type="Gene3D" id="1.10.510.10">
    <property type="entry name" value="Transferase(Phosphotransferase) domain 1"/>
    <property type="match status" value="1"/>
</dbReference>
<dbReference type="Proteomes" id="UP000054549">
    <property type="component" value="Unassembled WGS sequence"/>
</dbReference>
<dbReference type="HOGENOM" id="CLU_652077_0_0_1"/>
<dbReference type="SUPFAM" id="SSF56112">
    <property type="entry name" value="Protein kinase-like (PK-like)"/>
    <property type="match status" value="1"/>
</dbReference>
<sequence>MMIEQPNGHEKRRSRPIFRSIVKGYPPGIVLPVEDWEETWKPLLCLQDTLLNTLKSQSCGFSQVMRELLLHLTILQRNSHQSAAVQVLDSNLNETVTEQSPTLVTEAGQNTLENDLDRCLCALLSSLQKTNSVLVVDRLIIERMSSLLAFDSAETATRVRSVVEAQKLIDSIDLLIHNQTFLSHCGRNAACKAALLASEIYSKVPLLPRPVFLNGPTQRCDWLLQNDGLSNLEASLCSTFLSRILDHDYIIPYLWIYQGDELKFVYGNVNEEHEPVDKWLARSRPNFVARIRVMLAVAKAIRYIHSMDVVVALGSIPIDSHYIALDSNLHAKILCSGVFAWQVRDSEDLIFEGKGGCTPEHNIATFADLFEKVCFRDDNENLPNDLVEDVRRLIERCRVEDPKSRPSMENVVNEMEAWDLT</sequence>
<name>A0A0C2WR61_AMAMK</name>
<dbReference type="OrthoDB" id="26722at2759"/>
<accession>A0A0C2WR61</accession>